<evidence type="ECO:0000313" key="1">
    <source>
        <dbReference type="EMBL" id="GAK65936.1"/>
    </source>
</evidence>
<dbReference type="InterPro" id="IPR011008">
    <property type="entry name" value="Dimeric_a/b-barrel"/>
</dbReference>
<sequence>MEKEEIQYKPVFEPFASQPWSQYAHGSGNSAPGRPKSVSGMPRITLALLRDTFTITTWLLMGASLQCAVVAIFGAGLWVVALPVGVLALRVLRALLQTSDVLPNPLMEGVIRGRTMCHFPDEDGVHREGPSNRPLAVLLISAKCNHPLGMLGPGFREAGEFFKQCVDWLEEDSHARGFLGMTQWLNAADRTTNNELLSIGYFRSVEDIHALAHHAVHRAPWKWWNESLKKLDHITLTHEIFSVEAGGWENIFLNSKPTQLGTAVVKGNDGKWRSPLVYIPRSLGSSSKRMRRDQTEAEARRQQETDAITGDAY</sequence>
<proteinExistence type="predicted"/>
<evidence type="ECO:0000313" key="2">
    <source>
        <dbReference type="Proteomes" id="UP000053758"/>
    </source>
</evidence>
<dbReference type="EMBL" id="DF830077">
    <property type="protein sequence ID" value="GAK65936.1"/>
    <property type="molecule type" value="Genomic_DNA"/>
</dbReference>
<dbReference type="HOGENOM" id="CLU_053354_1_0_1"/>
<reference evidence="2" key="1">
    <citation type="journal article" date="2014" name="Genome Announc.">
        <title>Draft Genome Sequence of the Yeast Pseudozyma antarctica Type Strain JCM10317, a Producer of the Glycolipid Biosurfactants, Mannosylerythritol Lipids.</title>
        <authorList>
            <person name="Saika A."/>
            <person name="Koike H."/>
            <person name="Hori T."/>
            <person name="Fukuoka T."/>
            <person name="Sato S."/>
            <person name="Habe H."/>
            <person name="Kitamoto D."/>
            <person name="Morita T."/>
        </authorList>
    </citation>
    <scope>NUCLEOTIDE SEQUENCE [LARGE SCALE GENOMIC DNA]</scope>
    <source>
        <strain evidence="2">JCM 10317</strain>
    </source>
</reference>
<dbReference type="AlphaFoldDB" id="A0A081CGZ0"/>
<dbReference type="OrthoDB" id="3202396at2759"/>
<dbReference type="SUPFAM" id="SSF54909">
    <property type="entry name" value="Dimeric alpha+beta barrel"/>
    <property type="match status" value="1"/>
</dbReference>
<gene>
    <name evidence="1" type="ORF">PAN0_010d4158</name>
</gene>
<protein>
    <submittedName>
        <fullName evidence="1">Uncharacterized protein</fullName>
    </submittedName>
</protein>
<dbReference type="GeneID" id="26304983"/>
<keyword evidence="2" id="KW-1185">Reference proteome</keyword>
<accession>A0A081CGZ0</accession>
<name>A0A081CGZ0_PSEA2</name>
<dbReference type="Pfam" id="PF13826">
    <property type="entry name" value="Monooxy_af470-like"/>
    <property type="match status" value="1"/>
</dbReference>
<dbReference type="RefSeq" id="XP_014656098.1">
    <property type="nucleotide sequence ID" value="XM_014800612.1"/>
</dbReference>
<dbReference type="Proteomes" id="UP000053758">
    <property type="component" value="Unassembled WGS sequence"/>
</dbReference>
<dbReference type="InterPro" id="IPR025444">
    <property type="entry name" value="Monooxy_af470"/>
</dbReference>
<organism evidence="1 2">
    <name type="scientific">Pseudozyma antarctica</name>
    <name type="common">Yeast</name>
    <name type="synonym">Candida antarctica</name>
    <dbReference type="NCBI Taxonomy" id="84753"/>
    <lineage>
        <taxon>Eukaryota</taxon>
        <taxon>Fungi</taxon>
        <taxon>Dikarya</taxon>
        <taxon>Basidiomycota</taxon>
        <taxon>Ustilaginomycotina</taxon>
        <taxon>Ustilaginomycetes</taxon>
        <taxon>Ustilaginales</taxon>
        <taxon>Ustilaginaceae</taxon>
        <taxon>Moesziomyces</taxon>
    </lineage>
</organism>